<dbReference type="EMBL" id="JAVUPU010000003">
    <property type="protein sequence ID" value="MDT9598898.1"/>
    <property type="molecule type" value="Genomic_DNA"/>
</dbReference>
<proteinExistence type="predicted"/>
<evidence type="ECO:0008006" key="3">
    <source>
        <dbReference type="Google" id="ProtNLM"/>
    </source>
</evidence>
<dbReference type="PANTHER" id="PTHR36932">
    <property type="entry name" value="CAPSULAR POLYSACCHARIDE BIOSYNTHESIS PROTEIN"/>
    <property type="match status" value="1"/>
</dbReference>
<dbReference type="PANTHER" id="PTHR36932:SF1">
    <property type="entry name" value="CAPSULAR POLYSACCHARIDE BIOSYNTHESIS PROTEIN"/>
    <property type="match status" value="1"/>
</dbReference>
<dbReference type="InterPro" id="IPR042099">
    <property type="entry name" value="ANL_N_sf"/>
</dbReference>
<dbReference type="Gene3D" id="3.40.50.12780">
    <property type="entry name" value="N-terminal domain of ligase-like"/>
    <property type="match status" value="1"/>
</dbReference>
<dbReference type="Proteomes" id="UP001259572">
    <property type="component" value="Unassembled WGS sequence"/>
</dbReference>
<gene>
    <name evidence="1" type="ORF">RQX22_08050</name>
</gene>
<keyword evidence="2" id="KW-1185">Reference proteome</keyword>
<dbReference type="InterPro" id="IPR053158">
    <property type="entry name" value="CapK_Type1_Caps_Biosynth"/>
</dbReference>
<name>A0ABU3Q654_9SPHN</name>
<evidence type="ECO:0000313" key="1">
    <source>
        <dbReference type="EMBL" id="MDT9598898.1"/>
    </source>
</evidence>
<organism evidence="1 2">
    <name type="scientific">Sphingosinicella rhizophila</name>
    <dbReference type="NCBI Taxonomy" id="3050082"/>
    <lineage>
        <taxon>Bacteria</taxon>
        <taxon>Pseudomonadati</taxon>
        <taxon>Pseudomonadota</taxon>
        <taxon>Alphaproteobacteria</taxon>
        <taxon>Sphingomonadales</taxon>
        <taxon>Sphingosinicellaceae</taxon>
        <taxon>Sphingosinicella</taxon>
    </lineage>
</organism>
<dbReference type="SUPFAM" id="SSF56801">
    <property type="entry name" value="Acetyl-CoA synthetase-like"/>
    <property type="match status" value="1"/>
</dbReference>
<accession>A0ABU3Q654</accession>
<dbReference type="RefSeq" id="WP_315725345.1">
    <property type="nucleotide sequence ID" value="NZ_JAVUPU010000003.1"/>
</dbReference>
<reference evidence="1 2" key="1">
    <citation type="submission" date="2023-05" db="EMBL/GenBank/DDBJ databases">
        <authorList>
            <person name="Guo Y."/>
        </authorList>
    </citation>
    <scope>NUCLEOTIDE SEQUENCE [LARGE SCALE GENOMIC DNA]</scope>
    <source>
        <strain evidence="1 2">GR2756</strain>
    </source>
</reference>
<protein>
    <recommendedName>
        <fullName evidence="3">Phenylacetate-CoA ligase</fullName>
    </recommendedName>
</protein>
<comment type="caution">
    <text evidence="1">The sequence shown here is derived from an EMBL/GenBank/DDBJ whole genome shotgun (WGS) entry which is preliminary data.</text>
</comment>
<evidence type="ECO:0000313" key="2">
    <source>
        <dbReference type="Proteomes" id="UP001259572"/>
    </source>
</evidence>
<sequence length="461" mass="52919">MAEILQRLYDLSPEAFQNLMVTVENHRSLRKRRRGAYSEWKLFHTKREFAGYEDLIQIQNERLNHFLCFAAKHSAWHRQRLRGIDLAAIKVATIAELPMMSKEDLRANSEIIATLPKERAYVAKTGGTTGAAIEVRYRWDDFQERTAMLDLFRERFVKSSKPRMAWFSGKALIPNSRRTRTYGRTNWLDRIRYYSTFHINATTVSSYLRDLQTFSPHAMIGFPSSMLEIARCADMQGLKFEGHLEAIFPTAEAMTEHERDFLREYFRCEVHDQYASSEGAPFITECPAGKLHLELLTGVFEVLDEKGQPATEGELVVTAFGTRGTPLIRYQIGDRVGLSYSKCSCGRETPLVERIEGRPNDFVYSSERGRINLGNISNSVKNVHGIRKFQVIQSKVSSIEVLIDADPISYRSVDEEIFLRNLRDRLGGAIEIQLTYVDDIPREVSGKHRIVKNSLDYAQLT</sequence>